<dbReference type="Proteomes" id="UP000193435">
    <property type="component" value="Unassembled WGS sequence"/>
</dbReference>
<dbReference type="Gene3D" id="3.30.70.100">
    <property type="match status" value="1"/>
</dbReference>
<dbReference type="STRING" id="1073423.SAMN04488700_2374"/>
<gene>
    <name evidence="8" type="ORF">SAMN04488700_2374</name>
</gene>
<evidence type="ECO:0000256" key="3">
    <source>
        <dbReference type="ARBA" id="ARBA00015991"/>
    </source>
</evidence>
<reference evidence="8 9" key="1">
    <citation type="submission" date="2017-04" db="EMBL/GenBank/DDBJ databases">
        <authorList>
            <person name="Afonso C.L."/>
            <person name="Miller P.J."/>
            <person name="Scott M.A."/>
            <person name="Spackman E."/>
            <person name="Goraichik I."/>
            <person name="Dimitrov K.M."/>
            <person name="Suarez D.L."/>
            <person name="Swayne D.E."/>
        </authorList>
    </citation>
    <scope>NUCLEOTIDE SEQUENCE [LARGE SCALE GENOMIC DNA]</scope>
    <source>
        <strain evidence="8 9">LMG26642</strain>
    </source>
</reference>
<dbReference type="Pfam" id="PF00708">
    <property type="entry name" value="Acylphosphatase"/>
    <property type="match status" value="1"/>
</dbReference>
<dbReference type="PRINTS" id="PR00112">
    <property type="entry name" value="ACYLPHPHTASE"/>
</dbReference>
<dbReference type="InterPro" id="IPR020456">
    <property type="entry name" value="Acylphosphatase"/>
</dbReference>
<dbReference type="PANTHER" id="PTHR47268:SF4">
    <property type="entry name" value="ACYLPHOSPHATASE"/>
    <property type="match status" value="1"/>
</dbReference>
<name>A0A1X7NR28_9LACT</name>
<organism evidence="8 9">
    <name type="scientific">Carnobacterium iners</name>
    <dbReference type="NCBI Taxonomy" id="1073423"/>
    <lineage>
        <taxon>Bacteria</taxon>
        <taxon>Bacillati</taxon>
        <taxon>Bacillota</taxon>
        <taxon>Bacilli</taxon>
        <taxon>Lactobacillales</taxon>
        <taxon>Carnobacteriaceae</taxon>
        <taxon>Carnobacterium</taxon>
    </lineage>
</organism>
<feature type="domain" description="Acylphosphatase-like" evidence="7">
    <location>
        <begin position="31"/>
        <end position="119"/>
    </location>
</feature>
<dbReference type="PANTHER" id="PTHR47268">
    <property type="entry name" value="ACYLPHOSPHATASE"/>
    <property type="match status" value="1"/>
</dbReference>
<evidence type="ECO:0000256" key="2">
    <source>
        <dbReference type="ARBA" id="ARBA00012150"/>
    </source>
</evidence>
<comment type="catalytic activity">
    <reaction evidence="4 5">
        <text>an acyl phosphate + H2O = a carboxylate + phosphate + H(+)</text>
        <dbReference type="Rhea" id="RHEA:14965"/>
        <dbReference type="ChEBI" id="CHEBI:15377"/>
        <dbReference type="ChEBI" id="CHEBI:15378"/>
        <dbReference type="ChEBI" id="CHEBI:29067"/>
        <dbReference type="ChEBI" id="CHEBI:43474"/>
        <dbReference type="ChEBI" id="CHEBI:59918"/>
        <dbReference type="EC" id="3.6.1.7"/>
    </reaction>
</comment>
<evidence type="ECO:0000256" key="6">
    <source>
        <dbReference type="RuleBase" id="RU004168"/>
    </source>
</evidence>
<dbReference type="EC" id="3.6.1.7" evidence="2 5"/>
<accession>A0A1X7NR28</accession>
<evidence type="ECO:0000256" key="5">
    <source>
        <dbReference type="PROSITE-ProRule" id="PRU00520"/>
    </source>
</evidence>
<proteinExistence type="inferred from homology"/>
<dbReference type="GO" id="GO:0003998">
    <property type="term" value="F:acylphosphatase activity"/>
    <property type="evidence" value="ECO:0007669"/>
    <property type="project" value="UniProtKB-EC"/>
</dbReference>
<evidence type="ECO:0000256" key="1">
    <source>
        <dbReference type="ARBA" id="ARBA00005614"/>
    </source>
</evidence>
<protein>
    <recommendedName>
        <fullName evidence="3 5">acylphosphatase</fullName>
        <ecNumber evidence="2 5">3.6.1.7</ecNumber>
    </recommendedName>
</protein>
<dbReference type="InterPro" id="IPR001792">
    <property type="entry name" value="Acylphosphatase-like_dom"/>
</dbReference>
<evidence type="ECO:0000313" key="8">
    <source>
        <dbReference type="EMBL" id="SMH40514.1"/>
    </source>
</evidence>
<keyword evidence="9" id="KW-1185">Reference proteome</keyword>
<dbReference type="PROSITE" id="PS51160">
    <property type="entry name" value="ACYLPHOSPHATASE_3"/>
    <property type="match status" value="1"/>
</dbReference>
<keyword evidence="5" id="KW-0378">Hydrolase</keyword>
<dbReference type="InterPro" id="IPR036046">
    <property type="entry name" value="Acylphosphatase-like_dom_sf"/>
</dbReference>
<comment type="similarity">
    <text evidence="1 6">Belongs to the acylphosphatase family.</text>
</comment>
<feature type="active site" evidence="5">
    <location>
        <position position="46"/>
    </location>
</feature>
<evidence type="ECO:0000256" key="4">
    <source>
        <dbReference type="ARBA" id="ARBA00047645"/>
    </source>
</evidence>
<dbReference type="SUPFAM" id="SSF54975">
    <property type="entry name" value="Acylphosphatase/BLUF domain-like"/>
    <property type="match status" value="1"/>
</dbReference>
<feature type="active site" evidence="5">
    <location>
        <position position="64"/>
    </location>
</feature>
<evidence type="ECO:0000259" key="7">
    <source>
        <dbReference type="PROSITE" id="PS51160"/>
    </source>
</evidence>
<dbReference type="EMBL" id="FXBJ01000002">
    <property type="protein sequence ID" value="SMH40514.1"/>
    <property type="molecule type" value="Genomic_DNA"/>
</dbReference>
<evidence type="ECO:0000313" key="9">
    <source>
        <dbReference type="Proteomes" id="UP000193435"/>
    </source>
</evidence>
<dbReference type="AlphaFoldDB" id="A0A1X7NR28"/>
<sequence length="119" mass="13313">MINLFQKLKKKRLPIPDAKQTKGTENMVMKKVKMTATGRVQGVGFRFMTKMVADEIGIFGSVKNQTDGSVYIEANGDPVKIDKFIEKIKKSPSPSGKVDHLQIIEDSSLPERIKFSITN</sequence>